<gene>
    <name evidence="6" type="ordered locus">Spico_0561</name>
</gene>
<evidence type="ECO:0000256" key="2">
    <source>
        <dbReference type="ARBA" id="ARBA00023125"/>
    </source>
</evidence>
<keyword evidence="3" id="KW-0804">Transcription</keyword>
<keyword evidence="7" id="KW-1185">Reference proteome</keyword>
<evidence type="ECO:0000256" key="4">
    <source>
        <dbReference type="PROSITE-ProRule" id="PRU00335"/>
    </source>
</evidence>
<dbReference type="Gene3D" id="1.10.357.10">
    <property type="entry name" value="Tetracycline Repressor, domain 2"/>
    <property type="match status" value="1"/>
</dbReference>
<organism evidence="6 7">
    <name type="scientific">Parasphaerochaeta coccoides (strain ATCC BAA-1237 / DSM 17374 / SPN1)</name>
    <name type="common">Sphaerochaeta coccoides</name>
    <dbReference type="NCBI Taxonomy" id="760011"/>
    <lineage>
        <taxon>Bacteria</taxon>
        <taxon>Pseudomonadati</taxon>
        <taxon>Spirochaetota</taxon>
        <taxon>Spirochaetia</taxon>
        <taxon>Spirochaetales</taxon>
        <taxon>Sphaerochaetaceae</taxon>
        <taxon>Parasphaerochaeta</taxon>
    </lineage>
</organism>
<dbReference type="HOGENOM" id="CLU_069356_34_0_12"/>
<dbReference type="EMBL" id="CP002659">
    <property type="protein sequence ID" value="AEC01789.1"/>
    <property type="molecule type" value="Genomic_DNA"/>
</dbReference>
<accession>F4GK17</accession>
<dbReference type="eggNOG" id="COG1309">
    <property type="taxonomic scope" value="Bacteria"/>
</dbReference>
<dbReference type="STRING" id="760011.Spico_0561"/>
<dbReference type="RefSeq" id="WP_013739185.1">
    <property type="nucleotide sequence ID" value="NC_015436.1"/>
</dbReference>
<dbReference type="PANTHER" id="PTHR30055">
    <property type="entry name" value="HTH-TYPE TRANSCRIPTIONAL REGULATOR RUTR"/>
    <property type="match status" value="1"/>
</dbReference>
<reference evidence="7" key="1">
    <citation type="submission" date="2011-04" db="EMBL/GenBank/DDBJ databases">
        <title>The complete genome of Spirochaeta coccoides DSM 17374.</title>
        <authorList>
            <person name="Lucas S."/>
            <person name="Copeland A."/>
            <person name="Lapidus A."/>
            <person name="Bruce D."/>
            <person name="Goodwin L."/>
            <person name="Pitluck S."/>
            <person name="Peters L."/>
            <person name="Kyrpides N."/>
            <person name="Mavromatis K."/>
            <person name="Pagani I."/>
            <person name="Ivanova N."/>
            <person name="Ovchinnikova G."/>
            <person name="Lu M."/>
            <person name="Detter J.C."/>
            <person name="Tapia R."/>
            <person name="Han C."/>
            <person name="Land M."/>
            <person name="Hauser L."/>
            <person name="Markowitz V."/>
            <person name="Cheng J.-F."/>
            <person name="Hugenholtz P."/>
            <person name="Woyke T."/>
            <person name="Wu D."/>
            <person name="Spring S."/>
            <person name="Schroeder M."/>
            <person name="Brambilla E."/>
            <person name="Klenk H.-P."/>
            <person name="Eisen J.A."/>
        </authorList>
    </citation>
    <scope>NUCLEOTIDE SEQUENCE [LARGE SCALE GENOMIC DNA]</scope>
    <source>
        <strain evidence="7">ATCC BAA-1237 / DSM 17374 / SPN1</strain>
    </source>
</reference>
<dbReference type="InterPro" id="IPR036271">
    <property type="entry name" value="Tet_transcr_reg_TetR-rel_C_sf"/>
</dbReference>
<dbReference type="InterPro" id="IPR050109">
    <property type="entry name" value="HTH-type_TetR-like_transc_reg"/>
</dbReference>
<dbReference type="AlphaFoldDB" id="F4GK17"/>
<dbReference type="InterPro" id="IPR009057">
    <property type="entry name" value="Homeodomain-like_sf"/>
</dbReference>
<dbReference type="SUPFAM" id="SSF48498">
    <property type="entry name" value="Tetracyclin repressor-like, C-terminal domain"/>
    <property type="match status" value="1"/>
</dbReference>
<dbReference type="PRINTS" id="PR00455">
    <property type="entry name" value="HTHTETR"/>
</dbReference>
<feature type="domain" description="HTH tetR-type" evidence="5">
    <location>
        <begin position="2"/>
        <end position="62"/>
    </location>
</feature>
<dbReference type="PROSITE" id="PS50977">
    <property type="entry name" value="HTH_TETR_2"/>
    <property type="match status" value="1"/>
</dbReference>
<evidence type="ECO:0000259" key="5">
    <source>
        <dbReference type="PROSITE" id="PS50977"/>
    </source>
</evidence>
<dbReference type="SUPFAM" id="SSF46689">
    <property type="entry name" value="Homeodomain-like"/>
    <property type="match status" value="1"/>
</dbReference>
<name>F4GK17_PARC1</name>
<dbReference type="FunFam" id="1.10.10.60:FF:000141">
    <property type="entry name" value="TetR family transcriptional regulator"/>
    <property type="match status" value="1"/>
</dbReference>
<reference evidence="6 7" key="2">
    <citation type="journal article" date="2012" name="Stand. Genomic Sci.">
        <title>Complete genome sequence of the termite hindgut bacterium Spirochaeta coccoides type strain (SPN1(T)), reclassification in the genus Sphaerochaeta as Sphaerochaeta coccoides comb. nov. and emendations of the family Spirochaetaceae and the genus Sphaerochaeta.</title>
        <authorList>
            <person name="Abt B."/>
            <person name="Han C."/>
            <person name="Scheuner C."/>
            <person name="Lu M."/>
            <person name="Lapidus A."/>
            <person name="Nolan M."/>
            <person name="Lucas S."/>
            <person name="Hammon N."/>
            <person name="Deshpande S."/>
            <person name="Cheng J.F."/>
            <person name="Tapia R."/>
            <person name="Goodwin L.A."/>
            <person name="Pitluck S."/>
            <person name="Liolios K."/>
            <person name="Pagani I."/>
            <person name="Ivanova N."/>
            <person name="Mavromatis K."/>
            <person name="Mikhailova N."/>
            <person name="Huntemann M."/>
            <person name="Pati A."/>
            <person name="Chen A."/>
            <person name="Palaniappan K."/>
            <person name="Land M."/>
            <person name="Hauser L."/>
            <person name="Brambilla E.M."/>
            <person name="Rohde M."/>
            <person name="Spring S."/>
            <person name="Gronow S."/>
            <person name="Goker M."/>
            <person name="Woyke T."/>
            <person name="Bristow J."/>
            <person name="Eisen J.A."/>
            <person name="Markowitz V."/>
            <person name="Hugenholtz P."/>
            <person name="Kyrpides N.C."/>
            <person name="Klenk H.P."/>
            <person name="Detter J.C."/>
        </authorList>
    </citation>
    <scope>NUCLEOTIDE SEQUENCE [LARGE SCALE GENOMIC DNA]</scope>
    <source>
        <strain evidence="7">ATCC BAA-1237 / DSM 17374 / SPN1</strain>
    </source>
</reference>
<dbReference type="GO" id="GO:0003700">
    <property type="term" value="F:DNA-binding transcription factor activity"/>
    <property type="evidence" value="ECO:0007669"/>
    <property type="project" value="TreeGrafter"/>
</dbReference>
<dbReference type="GO" id="GO:0000976">
    <property type="term" value="F:transcription cis-regulatory region binding"/>
    <property type="evidence" value="ECO:0007669"/>
    <property type="project" value="TreeGrafter"/>
</dbReference>
<evidence type="ECO:0000256" key="1">
    <source>
        <dbReference type="ARBA" id="ARBA00023015"/>
    </source>
</evidence>
<dbReference type="PANTHER" id="PTHR30055:SF234">
    <property type="entry name" value="HTH-TYPE TRANSCRIPTIONAL REGULATOR BETI"/>
    <property type="match status" value="1"/>
</dbReference>
<keyword evidence="2 4" id="KW-0238">DNA-binding</keyword>
<evidence type="ECO:0000256" key="3">
    <source>
        <dbReference type="ARBA" id="ARBA00023163"/>
    </source>
</evidence>
<feature type="DNA-binding region" description="H-T-H motif" evidence="4">
    <location>
        <begin position="25"/>
        <end position="44"/>
    </location>
</feature>
<evidence type="ECO:0000313" key="6">
    <source>
        <dbReference type="EMBL" id="AEC01789.1"/>
    </source>
</evidence>
<dbReference type="KEGG" id="scc:Spico_0561"/>
<dbReference type="Proteomes" id="UP000007939">
    <property type="component" value="Chromosome"/>
</dbReference>
<sequence>MVDTKENILQAALRLFSQDGYEAVSVSAIAAKLGVTKPALYKHYKSKRDIFDHIVERMVEIDMQKAAAFDVPVGAFVQTPGVSREAVLEKIKSFSLAMFRYWTEDRFASNFRKMLTLEQYRNPEAAALLNRYLTGGVIDYTEDLMREAIASTAYRDKDVKVLAVEYFAPIYLMMNRYDGTENKADAVQMVEKHIEYFMDTLYMETRGKK</sequence>
<keyword evidence="1" id="KW-0805">Transcription regulation</keyword>
<dbReference type="InterPro" id="IPR001647">
    <property type="entry name" value="HTH_TetR"/>
</dbReference>
<dbReference type="OrthoDB" id="9814200at2"/>
<protein>
    <submittedName>
        <fullName evidence="6">Regulatory protein TetR</fullName>
    </submittedName>
</protein>
<proteinExistence type="predicted"/>
<evidence type="ECO:0000313" key="7">
    <source>
        <dbReference type="Proteomes" id="UP000007939"/>
    </source>
</evidence>
<dbReference type="Pfam" id="PF00440">
    <property type="entry name" value="TetR_N"/>
    <property type="match status" value="1"/>
</dbReference>